<dbReference type="STRING" id="1279009.ADICEAN_03536"/>
<dbReference type="RefSeq" id="WP_009196917.1">
    <property type="nucleotide sequence ID" value="NZ_AODQ01000124.1"/>
</dbReference>
<accession>M7N208</accession>
<dbReference type="EMBL" id="AODQ01000124">
    <property type="protein sequence ID" value="EMR01332.1"/>
    <property type="molecule type" value="Genomic_DNA"/>
</dbReference>
<dbReference type="Proteomes" id="UP000011910">
    <property type="component" value="Unassembled WGS sequence"/>
</dbReference>
<dbReference type="eggNOG" id="ENOG5033871">
    <property type="taxonomic scope" value="Bacteria"/>
</dbReference>
<evidence type="ECO:0000313" key="2">
    <source>
        <dbReference type="Proteomes" id="UP000011910"/>
    </source>
</evidence>
<organism evidence="1 2">
    <name type="scientific">Cesiribacter andamanensis AMV16</name>
    <dbReference type="NCBI Taxonomy" id="1279009"/>
    <lineage>
        <taxon>Bacteria</taxon>
        <taxon>Pseudomonadati</taxon>
        <taxon>Bacteroidota</taxon>
        <taxon>Cytophagia</taxon>
        <taxon>Cytophagales</taxon>
        <taxon>Cesiribacteraceae</taxon>
        <taxon>Cesiribacter</taxon>
    </lineage>
</organism>
<gene>
    <name evidence="1" type="ORF">ADICEAN_03536</name>
</gene>
<name>M7N208_9BACT</name>
<evidence type="ECO:0000313" key="1">
    <source>
        <dbReference type="EMBL" id="EMR01332.1"/>
    </source>
</evidence>
<reference evidence="1 2" key="1">
    <citation type="journal article" date="2013" name="Genome Announc.">
        <title>Draft Genome Sequence of Cesiribacter andamanensis Strain AMV16T, Isolated from a Soil Sample from a Mud Volcano in the Andaman Islands, India.</title>
        <authorList>
            <person name="Shivaji S."/>
            <person name="Ara S."/>
            <person name="Begum Z."/>
            <person name="Srinivas T.N."/>
            <person name="Singh A."/>
            <person name="Kumar Pinnaka A."/>
        </authorList>
    </citation>
    <scope>NUCLEOTIDE SEQUENCE [LARGE SCALE GENOMIC DNA]</scope>
    <source>
        <strain evidence="1 2">AMV16</strain>
    </source>
</reference>
<sequence length="135" mass="15115">MQEDLYLSYYLTELSKSVIIEGDGITVWVYVLKEDEETVDFGGFLCATGQPIDDNSEIERYLMEGNQPPLHQDYANEHSVVENLQADDIGVEVLGTDKITVSIRKKVYLILDLAQKQSHSIALSQDGPYGMVLGE</sequence>
<proteinExistence type="predicted"/>
<dbReference type="OrthoDB" id="1434831at2"/>
<comment type="caution">
    <text evidence="1">The sequence shown here is derived from an EMBL/GenBank/DDBJ whole genome shotgun (WGS) entry which is preliminary data.</text>
</comment>
<protein>
    <submittedName>
        <fullName evidence="1">Uncharacterized protein</fullName>
    </submittedName>
</protein>
<keyword evidence="2" id="KW-1185">Reference proteome</keyword>
<dbReference type="AlphaFoldDB" id="M7N208"/>